<proteinExistence type="inferred from homology"/>
<dbReference type="PROSITE" id="PS00963">
    <property type="entry name" value="RIBOSOMAL_S2_2"/>
    <property type="match status" value="1"/>
</dbReference>
<dbReference type="EMBL" id="MHQO01000019">
    <property type="protein sequence ID" value="OHA06992.1"/>
    <property type="molecule type" value="Genomic_DNA"/>
</dbReference>
<dbReference type="PROSITE" id="PS00962">
    <property type="entry name" value="RIBOSOMAL_S2_1"/>
    <property type="match status" value="1"/>
</dbReference>
<comment type="similarity">
    <text evidence="1 5 6">Belongs to the universal ribosomal protein uS2 family.</text>
</comment>
<sequence length="239" mass="27066">MQILEDTEIEDMIGAGVHIGHSRTKRNPAMSPYIFGIRNNTEILDLVKTKEMLVPALNVIRTAAEQGKTILFVGTHPAARKILEEVATETGMPYVSLRWIGGTLTNFKVISKQIESLETLEREKRSGDFEKYTKKERMIKDEEIMRLKQNFGGIRLLKKLPDILFIINTIQDDLAVREARRMKIPVVALSDTNTNPGLVQYPIPSNDDALSAIRYMVGRAMEAVQEGKRNVQKKDETNN</sequence>
<evidence type="ECO:0000256" key="4">
    <source>
        <dbReference type="ARBA" id="ARBA00035256"/>
    </source>
</evidence>
<dbReference type="PRINTS" id="PR00395">
    <property type="entry name" value="RIBOSOMALS2"/>
</dbReference>
<dbReference type="Gene3D" id="3.40.50.10490">
    <property type="entry name" value="Glucose-6-phosphate isomerase like protein, domain 1"/>
    <property type="match status" value="1"/>
</dbReference>
<dbReference type="InterPro" id="IPR001865">
    <property type="entry name" value="Ribosomal_uS2"/>
</dbReference>
<organism evidence="7 8">
    <name type="scientific">Candidatus Sungbacteria bacterium RIFCSPLOWO2_01_FULL_47_10</name>
    <dbReference type="NCBI Taxonomy" id="1802276"/>
    <lineage>
        <taxon>Bacteria</taxon>
        <taxon>Candidatus Sungiibacteriota</taxon>
    </lineage>
</organism>
<protein>
    <recommendedName>
        <fullName evidence="4 5">Small ribosomal subunit protein uS2</fullName>
    </recommendedName>
</protein>
<dbReference type="Pfam" id="PF00318">
    <property type="entry name" value="Ribosomal_S2"/>
    <property type="match status" value="1"/>
</dbReference>
<dbReference type="InterPro" id="IPR005706">
    <property type="entry name" value="Ribosomal_uS2_bac/mit/plastid"/>
</dbReference>
<evidence type="ECO:0000256" key="5">
    <source>
        <dbReference type="HAMAP-Rule" id="MF_00291"/>
    </source>
</evidence>
<dbReference type="HAMAP" id="MF_00291_B">
    <property type="entry name" value="Ribosomal_uS2_B"/>
    <property type="match status" value="1"/>
</dbReference>
<comment type="caution">
    <text evidence="7">The sequence shown here is derived from an EMBL/GenBank/DDBJ whole genome shotgun (WGS) entry which is preliminary data.</text>
</comment>
<gene>
    <name evidence="5" type="primary">rpsB</name>
    <name evidence="7" type="ORF">A2934_03255</name>
</gene>
<evidence type="ECO:0000313" key="7">
    <source>
        <dbReference type="EMBL" id="OHA06992.1"/>
    </source>
</evidence>
<dbReference type="CDD" id="cd01425">
    <property type="entry name" value="RPS2"/>
    <property type="match status" value="1"/>
</dbReference>
<keyword evidence="2 5" id="KW-0689">Ribosomal protein</keyword>
<evidence type="ECO:0000313" key="8">
    <source>
        <dbReference type="Proteomes" id="UP000177982"/>
    </source>
</evidence>
<evidence type="ECO:0000256" key="2">
    <source>
        <dbReference type="ARBA" id="ARBA00022980"/>
    </source>
</evidence>
<dbReference type="PANTHER" id="PTHR12534:SF0">
    <property type="entry name" value="SMALL RIBOSOMAL SUBUNIT PROTEIN US2M"/>
    <property type="match status" value="1"/>
</dbReference>
<name>A0A1G2L866_9BACT</name>
<dbReference type="SUPFAM" id="SSF52313">
    <property type="entry name" value="Ribosomal protein S2"/>
    <property type="match status" value="1"/>
</dbReference>
<evidence type="ECO:0000256" key="3">
    <source>
        <dbReference type="ARBA" id="ARBA00023274"/>
    </source>
</evidence>
<dbReference type="Proteomes" id="UP000177982">
    <property type="component" value="Unassembled WGS sequence"/>
</dbReference>
<dbReference type="GO" id="GO:0003735">
    <property type="term" value="F:structural constituent of ribosome"/>
    <property type="evidence" value="ECO:0007669"/>
    <property type="project" value="InterPro"/>
</dbReference>
<dbReference type="InterPro" id="IPR023591">
    <property type="entry name" value="Ribosomal_uS2_flav_dom_sf"/>
</dbReference>
<dbReference type="Gene3D" id="1.10.287.610">
    <property type="entry name" value="Helix hairpin bin"/>
    <property type="match status" value="1"/>
</dbReference>
<evidence type="ECO:0000256" key="6">
    <source>
        <dbReference type="RuleBase" id="RU003631"/>
    </source>
</evidence>
<dbReference type="PANTHER" id="PTHR12534">
    <property type="entry name" value="30S RIBOSOMAL PROTEIN S2 PROKARYOTIC AND ORGANELLAR"/>
    <property type="match status" value="1"/>
</dbReference>
<dbReference type="InterPro" id="IPR018130">
    <property type="entry name" value="Ribosomal_uS2_CS"/>
</dbReference>
<dbReference type="AlphaFoldDB" id="A0A1G2L866"/>
<evidence type="ECO:0000256" key="1">
    <source>
        <dbReference type="ARBA" id="ARBA00006242"/>
    </source>
</evidence>
<reference evidence="7 8" key="1">
    <citation type="journal article" date="2016" name="Nat. Commun.">
        <title>Thousands of microbial genomes shed light on interconnected biogeochemical processes in an aquifer system.</title>
        <authorList>
            <person name="Anantharaman K."/>
            <person name="Brown C.T."/>
            <person name="Hug L.A."/>
            <person name="Sharon I."/>
            <person name="Castelle C.J."/>
            <person name="Probst A.J."/>
            <person name="Thomas B.C."/>
            <person name="Singh A."/>
            <person name="Wilkins M.J."/>
            <person name="Karaoz U."/>
            <person name="Brodie E.L."/>
            <person name="Williams K.H."/>
            <person name="Hubbard S.S."/>
            <person name="Banfield J.F."/>
        </authorList>
    </citation>
    <scope>NUCLEOTIDE SEQUENCE [LARGE SCALE GENOMIC DNA]</scope>
</reference>
<dbReference type="GO" id="GO:0015935">
    <property type="term" value="C:small ribosomal subunit"/>
    <property type="evidence" value="ECO:0007669"/>
    <property type="project" value="InterPro"/>
</dbReference>
<keyword evidence="3 5" id="KW-0687">Ribonucleoprotein</keyword>
<dbReference type="GO" id="GO:0006412">
    <property type="term" value="P:translation"/>
    <property type="evidence" value="ECO:0007669"/>
    <property type="project" value="UniProtKB-UniRule"/>
</dbReference>
<accession>A0A1G2L866</accession>
<dbReference type="NCBIfam" id="TIGR01011">
    <property type="entry name" value="rpsB_bact"/>
    <property type="match status" value="1"/>
</dbReference>